<keyword evidence="3" id="KW-1185">Reference proteome</keyword>
<dbReference type="AlphaFoldDB" id="A0A444Z1N1"/>
<dbReference type="EMBL" id="SDMP01000015">
    <property type="protein sequence ID" value="RYR08078.1"/>
    <property type="molecule type" value="Genomic_DNA"/>
</dbReference>
<dbReference type="InterPro" id="IPR040256">
    <property type="entry name" value="At4g02000-like"/>
</dbReference>
<dbReference type="Proteomes" id="UP000289738">
    <property type="component" value="Chromosome B05"/>
</dbReference>
<dbReference type="InterPro" id="IPR025558">
    <property type="entry name" value="DUF4283"/>
</dbReference>
<protein>
    <recommendedName>
        <fullName evidence="1">DUF4283 domain-containing protein</fullName>
    </recommendedName>
</protein>
<reference evidence="2 3" key="1">
    <citation type="submission" date="2019-01" db="EMBL/GenBank/DDBJ databases">
        <title>Sequencing of cultivated peanut Arachis hypogaea provides insights into genome evolution and oil improvement.</title>
        <authorList>
            <person name="Chen X."/>
        </authorList>
    </citation>
    <scope>NUCLEOTIDE SEQUENCE [LARGE SCALE GENOMIC DNA]</scope>
    <source>
        <strain evidence="3">cv. Fuhuasheng</strain>
        <tissue evidence="2">Leaves</tissue>
    </source>
</reference>
<evidence type="ECO:0000313" key="3">
    <source>
        <dbReference type="Proteomes" id="UP000289738"/>
    </source>
</evidence>
<dbReference type="PANTHER" id="PTHR31286">
    <property type="entry name" value="GLYCINE-RICH CELL WALL STRUCTURAL PROTEIN 1.8-LIKE"/>
    <property type="match status" value="1"/>
</dbReference>
<proteinExistence type="predicted"/>
<dbReference type="Pfam" id="PF14111">
    <property type="entry name" value="DUF4283"/>
    <property type="match status" value="1"/>
</dbReference>
<organism evidence="2 3">
    <name type="scientific">Arachis hypogaea</name>
    <name type="common">Peanut</name>
    <dbReference type="NCBI Taxonomy" id="3818"/>
    <lineage>
        <taxon>Eukaryota</taxon>
        <taxon>Viridiplantae</taxon>
        <taxon>Streptophyta</taxon>
        <taxon>Embryophyta</taxon>
        <taxon>Tracheophyta</taxon>
        <taxon>Spermatophyta</taxon>
        <taxon>Magnoliopsida</taxon>
        <taxon>eudicotyledons</taxon>
        <taxon>Gunneridae</taxon>
        <taxon>Pentapetalae</taxon>
        <taxon>rosids</taxon>
        <taxon>fabids</taxon>
        <taxon>Fabales</taxon>
        <taxon>Fabaceae</taxon>
        <taxon>Papilionoideae</taxon>
        <taxon>50 kb inversion clade</taxon>
        <taxon>dalbergioids sensu lato</taxon>
        <taxon>Dalbergieae</taxon>
        <taxon>Pterocarpus clade</taxon>
        <taxon>Arachis</taxon>
    </lineage>
</organism>
<evidence type="ECO:0000313" key="2">
    <source>
        <dbReference type="EMBL" id="RYR08078.1"/>
    </source>
</evidence>
<accession>A0A444Z1N1</accession>
<gene>
    <name evidence="2" type="ORF">Ahy_B05g075626</name>
</gene>
<dbReference type="STRING" id="3818.A0A444Z1N1"/>
<dbReference type="PANTHER" id="PTHR31286:SF178">
    <property type="entry name" value="DUF4283 DOMAIN-CONTAINING PROTEIN"/>
    <property type="match status" value="1"/>
</dbReference>
<comment type="caution">
    <text evidence="2">The sequence shown here is derived from an EMBL/GenBank/DDBJ whole genome shotgun (WGS) entry which is preliminary data.</text>
</comment>
<name>A0A444Z1N1_ARAHY</name>
<sequence length="205" mass="23398">MESHSNLQYHEEGSTSQQGIIAKATYGLQQIEGMTVTINKKEKKEYREDCINLVGKIVADREISFKASKNALLGIWGNPEDIFISEVGKNKLLVSFRDQRRGVQILKGGPWCVKGHLLNLQLWGQNAAIYEVSHEFMEFWVQIRGVPLEYMERETAETIGNMLGVVVEVEDPKRGNVFVRTFLRVRVAINISNPLPTGFWMTREE</sequence>
<feature type="domain" description="DUF4283" evidence="1">
    <location>
        <begin position="53"/>
        <end position="126"/>
    </location>
</feature>
<evidence type="ECO:0000259" key="1">
    <source>
        <dbReference type="Pfam" id="PF14111"/>
    </source>
</evidence>